<gene>
    <name evidence="1" type="ORF">rCG_49557</name>
</gene>
<dbReference type="AlphaFoldDB" id="A6J3B5"/>
<reference evidence="2" key="1">
    <citation type="submission" date="2005-09" db="EMBL/GenBank/DDBJ databases">
        <authorList>
            <person name="Mural R.J."/>
            <person name="Li P.W."/>
            <person name="Adams M.D."/>
            <person name="Amanatides P.G."/>
            <person name="Baden-Tillson H."/>
            <person name="Barnstead M."/>
            <person name="Chin S.H."/>
            <person name="Dew I."/>
            <person name="Evans C.A."/>
            <person name="Ferriera S."/>
            <person name="Flanigan M."/>
            <person name="Fosler C."/>
            <person name="Glodek A."/>
            <person name="Gu Z."/>
            <person name="Holt R.A."/>
            <person name="Jennings D."/>
            <person name="Kraft C.L."/>
            <person name="Lu F."/>
            <person name="Nguyen T."/>
            <person name="Nusskern D.R."/>
            <person name="Pfannkoch C.M."/>
            <person name="Sitter C."/>
            <person name="Sutton G.G."/>
            <person name="Venter J.C."/>
            <person name="Wang Z."/>
            <person name="Woodage T."/>
            <person name="Zheng X.H."/>
            <person name="Zhong F."/>
        </authorList>
    </citation>
    <scope>NUCLEOTIDE SEQUENCE [LARGE SCALE GENOMIC DNA]</scope>
    <source>
        <strain>BN</strain>
        <strain evidence="2">Sprague-Dawley</strain>
    </source>
</reference>
<name>A6J3B5_RAT</name>
<organism evidence="1 2">
    <name type="scientific">Rattus norvegicus</name>
    <name type="common">Rat</name>
    <dbReference type="NCBI Taxonomy" id="10116"/>
    <lineage>
        <taxon>Eukaryota</taxon>
        <taxon>Metazoa</taxon>
        <taxon>Chordata</taxon>
        <taxon>Craniata</taxon>
        <taxon>Vertebrata</taxon>
        <taxon>Euteleostomi</taxon>
        <taxon>Mammalia</taxon>
        <taxon>Eutheria</taxon>
        <taxon>Euarchontoglires</taxon>
        <taxon>Glires</taxon>
        <taxon>Rodentia</taxon>
        <taxon>Myomorpha</taxon>
        <taxon>Muroidea</taxon>
        <taxon>Muridae</taxon>
        <taxon>Murinae</taxon>
        <taxon>Rattus</taxon>
    </lineage>
</organism>
<dbReference type="EMBL" id="CH473974">
    <property type="protein sequence ID" value="EDL76409.1"/>
    <property type="molecule type" value="Genomic_DNA"/>
</dbReference>
<proteinExistence type="predicted"/>
<protein>
    <submittedName>
        <fullName evidence="1">RCG49557</fullName>
    </submittedName>
</protein>
<dbReference type="Proteomes" id="UP000234681">
    <property type="component" value="Chromosome 18"/>
</dbReference>
<sequence>METAATATTRYSVRPEVSEVVGDSRLSKSARTSGILSAIATVSVTVAERGGWPWSCTDTTRFCLRASLSIRARAVLTSPVCSPTEKSPGSLAFSRRKTTRNEARDLTIFSRILILNV</sequence>
<evidence type="ECO:0000313" key="2">
    <source>
        <dbReference type="Proteomes" id="UP000234681"/>
    </source>
</evidence>
<evidence type="ECO:0000313" key="1">
    <source>
        <dbReference type="EMBL" id="EDL76409.1"/>
    </source>
</evidence>
<accession>A6J3B5</accession>